<evidence type="ECO:0000256" key="1">
    <source>
        <dbReference type="SAM" id="Phobius"/>
    </source>
</evidence>
<feature type="transmembrane region" description="Helical" evidence="1">
    <location>
        <begin position="250"/>
        <end position="268"/>
    </location>
</feature>
<dbReference type="EMBL" id="KI669507">
    <property type="protein sequence ID" value="OCF32539.1"/>
    <property type="molecule type" value="Genomic_DNA"/>
</dbReference>
<dbReference type="OrthoDB" id="3192156at2759"/>
<sequence length="291" mass="31414">MASTLTNLNAQLRPIFTPIHPSFPFPLIDLFGAMRLSSVVEWMATGVFDPPTAATPSKGKKGGKVVKKERASVWQELVGLMVVVFGGETFLAACTGATPSWLVSPKIALLFCLTHIMQTRTPFRKLLPAKPTLGLELLLSLPDAIGRTLLLTRFSILPILHPASPTALPATPSTLILAPFILAVPFASLIFSATNFFSPSPTFTTPVELRPGGWMMVDAWCPVVIPVIFLTLIGPVKGWDHGLGLGEDEAVVACMGILWACFAGRAVYNLGYKKEQWTSMLGLGDKKVKTE</sequence>
<feature type="transmembrane region" description="Helical" evidence="1">
    <location>
        <begin position="176"/>
        <end position="198"/>
    </location>
</feature>
<dbReference type="AlphaFoldDB" id="A0A1B9GN75"/>
<proteinExistence type="predicted"/>
<organism evidence="2 3">
    <name type="scientific">Kwoniella heveanensis BCC8398</name>
    <dbReference type="NCBI Taxonomy" id="1296120"/>
    <lineage>
        <taxon>Eukaryota</taxon>
        <taxon>Fungi</taxon>
        <taxon>Dikarya</taxon>
        <taxon>Basidiomycota</taxon>
        <taxon>Agaricomycotina</taxon>
        <taxon>Tremellomycetes</taxon>
        <taxon>Tremellales</taxon>
        <taxon>Cryptococcaceae</taxon>
        <taxon>Kwoniella</taxon>
    </lineage>
</organism>
<protein>
    <submittedName>
        <fullName evidence="2">Uncharacterized protein</fullName>
    </submittedName>
</protein>
<evidence type="ECO:0000313" key="3">
    <source>
        <dbReference type="Proteomes" id="UP000092666"/>
    </source>
</evidence>
<reference evidence="3" key="2">
    <citation type="submission" date="2013-12" db="EMBL/GenBank/DDBJ databases">
        <title>Evolution of pathogenesis and genome organization in the Tremellales.</title>
        <authorList>
            <person name="Cuomo C."/>
            <person name="Litvintseva A."/>
            <person name="Heitman J."/>
            <person name="Chen Y."/>
            <person name="Sun S."/>
            <person name="Springer D."/>
            <person name="Dromer F."/>
            <person name="Young S."/>
            <person name="Zeng Q."/>
            <person name="Chapman S."/>
            <person name="Gujja S."/>
            <person name="Saif S."/>
            <person name="Birren B."/>
        </authorList>
    </citation>
    <scope>NUCLEOTIDE SEQUENCE [LARGE SCALE GENOMIC DNA]</scope>
    <source>
        <strain evidence="3">BCC8398</strain>
    </source>
</reference>
<name>A0A1B9GN75_9TREE</name>
<evidence type="ECO:0000313" key="2">
    <source>
        <dbReference type="EMBL" id="OCF32539.1"/>
    </source>
</evidence>
<keyword evidence="1" id="KW-0812">Transmembrane</keyword>
<keyword evidence="3" id="KW-1185">Reference proteome</keyword>
<feature type="transmembrane region" description="Helical" evidence="1">
    <location>
        <begin position="73"/>
        <end position="93"/>
    </location>
</feature>
<gene>
    <name evidence="2" type="ORF">I316_05719</name>
</gene>
<keyword evidence="1" id="KW-1133">Transmembrane helix</keyword>
<feature type="transmembrane region" description="Helical" evidence="1">
    <location>
        <begin position="219"/>
        <end position="238"/>
    </location>
</feature>
<dbReference type="Proteomes" id="UP000092666">
    <property type="component" value="Unassembled WGS sequence"/>
</dbReference>
<accession>A0A1B9GN75</accession>
<reference evidence="2 3" key="1">
    <citation type="submission" date="2013-07" db="EMBL/GenBank/DDBJ databases">
        <title>The Genome Sequence of Cryptococcus heveanensis BCC8398.</title>
        <authorList>
            <consortium name="The Broad Institute Genome Sequencing Platform"/>
            <person name="Cuomo C."/>
            <person name="Litvintseva A."/>
            <person name="Chen Y."/>
            <person name="Heitman J."/>
            <person name="Sun S."/>
            <person name="Springer D."/>
            <person name="Dromer F."/>
            <person name="Young S.K."/>
            <person name="Zeng Q."/>
            <person name="Gargeya S."/>
            <person name="Fitzgerald M."/>
            <person name="Abouelleil A."/>
            <person name="Alvarado L."/>
            <person name="Berlin A.M."/>
            <person name="Chapman S.B."/>
            <person name="Dewar J."/>
            <person name="Goldberg J."/>
            <person name="Griggs A."/>
            <person name="Gujja S."/>
            <person name="Hansen M."/>
            <person name="Howarth C."/>
            <person name="Imamovic A."/>
            <person name="Larimer J."/>
            <person name="McCowan C."/>
            <person name="Murphy C."/>
            <person name="Pearson M."/>
            <person name="Priest M."/>
            <person name="Roberts A."/>
            <person name="Saif S."/>
            <person name="Shea T."/>
            <person name="Sykes S."/>
            <person name="Wortman J."/>
            <person name="Nusbaum C."/>
            <person name="Birren B."/>
        </authorList>
    </citation>
    <scope>NUCLEOTIDE SEQUENCE [LARGE SCALE GENOMIC DNA]</scope>
    <source>
        <strain evidence="2 3">BCC8398</strain>
    </source>
</reference>
<keyword evidence="1" id="KW-0472">Membrane</keyword>